<feature type="coiled-coil region" evidence="1">
    <location>
        <begin position="653"/>
        <end position="687"/>
    </location>
</feature>
<feature type="region of interest" description="Disordered" evidence="2">
    <location>
        <begin position="499"/>
        <end position="540"/>
    </location>
</feature>
<accession>A0A8E2B360</accession>
<name>A0A8E2B360_9APHY</name>
<dbReference type="EMBL" id="KV722386">
    <property type="protein sequence ID" value="OCH91372.1"/>
    <property type="molecule type" value="Genomic_DNA"/>
</dbReference>
<keyword evidence="4" id="KW-1185">Reference proteome</keyword>
<feature type="compositionally biased region" description="Low complexity" evidence="2">
    <location>
        <begin position="313"/>
        <end position="327"/>
    </location>
</feature>
<gene>
    <name evidence="3" type="ORF">OBBRIDRAFT_526838</name>
</gene>
<keyword evidence="1" id="KW-0175">Coiled coil</keyword>
<organism evidence="3 4">
    <name type="scientific">Obba rivulosa</name>
    <dbReference type="NCBI Taxonomy" id="1052685"/>
    <lineage>
        <taxon>Eukaryota</taxon>
        <taxon>Fungi</taxon>
        <taxon>Dikarya</taxon>
        <taxon>Basidiomycota</taxon>
        <taxon>Agaricomycotina</taxon>
        <taxon>Agaricomycetes</taxon>
        <taxon>Polyporales</taxon>
        <taxon>Gelatoporiaceae</taxon>
        <taxon>Obba</taxon>
    </lineage>
</organism>
<evidence type="ECO:0000313" key="3">
    <source>
        <dbReference type="EMBL" id="OCH91372.1"/>
    </source>
</evidence>
<dbReference type="AlphaFoldDB" id="A0A8E2B360"/>
<evidence type="ECO:0000256" key="1">
    <source>
        <dbReference type="SAM" id="Coils"/>
    </source>
</evidence>
<feature type="coiled-coil region" evidence="1">
    <location>
        <begin position="149"/>
        <end position="187"/>
    </location>
</feature>
<reference evidence="3 4" key="1">
    <citation type="submission" date="2016-07" db="EMBL/GenBank/DDBJ databases">
        <title>Draft genome of the white-rot fungus Obba rivulosa 3A-2.</title>
        <authorList>
            <consortium name="DOE Joint Genome Institute"/>
            <person name="Miettinen O."/>
            <person name="Riley R."/>
            <person name="Acob R."/>
            <person name="Barry K."/>
            <person name="Cullen D."/>
            <person name="De Vries R."/>
            <person name="Hainaut M."/>
            <person name="Hatakka A."/>
            <person name="Henrissat B."/>
            <person name="Hilden K."/>
            <person name="Kuo R."/>
            <person name="Labutti K."/>
            <person name="Lipzen A."/>
            <person name="Makela M.R."/>
            <person name="Sandor L."/>
            <person name="Spatafora J.W."/>
            <person name="Grigoriev I.V."/>
            <person name="Hibbett D.S."/>
        </authorList>
    </citation>
    <scope>NUCLEOTIDE SEQUENCE [LARGE SCALE GENOMIC DNA]</scope>
    <source>
        <strain evidence="3 4">3A-2</strain>
    </source>
</reference>
<protein>
    <submittedName>
        <fullName evidence="3">Uncharacterized protein</fullName>
    </submittedName>
</protein>
<feature type="compositionally biased region" description="Polar residues" evidence="2">
    <location>
        <begin position="526"/>
        <end position="540"/>
    </location>
</feature>
<feature type="region of interest" description="Disordered" evidence="2">
    <location>
        <begin position="208"/>
        <end position="243"/>
    </location>
</feature>
<evidence type="ECO:0000313" key="4">
    <source>
        <dbReference type="Proteomes" id="UP000250043"/>
    </source>
</evidence>
<dbReference type="Proteomes" id="UP000250043">
    <property type="component" value="Unassembled WGS sequence"/>
</dbReference>
<feature type="region of interest" description="Disordered" evidence="2">
    <location>
        <begin position="121"/>
        <end position="143"/>
    </location>
</feature>
<feature type="coiled-coil region" evidence="1">
    <location>
        <begin position="396"/>
        <end position="423"/>
    </location>
</feature>
<dbReference type="OrthoDB" id="2800708at2759"/>
<feature type="region of interest" description="Disordered" evidence="2">
    <location>
        <begin position="590"/>
        <end position="619"/>
    </location>
</feature>
<proteinExistence type="predicted"/>
<evidence type="ECO:0000256" key="2">
    <source>
        <dbReference type="SAM" id="MobiDB-lite"/>
    </source>
</evidence>
<sequence length="704" mass="77627">MESEGRDGSLLAAIAEKDAHITRLRVQVEAQATRASQIQARLLSTIDALDALQQSHTRELAEEQRVSERLTHRLHRLMEHVKVVDRERDDMRDAVLRLVEKVELVNDYALWPHSHIDLGSPVESLRKSSSSQSSDSEHGLVRTHAPVMIATLRTELDAERRAHARTREEAEAEILSLGMRLARREAELEAFVTRPERRVRELDAADVQSATMMHPASKPVNDRQSEGISSDQSTRRARPHQFTQEEAVEVLGIANSRNRALEIEVKDLHKRLEAARQIARRGRSPERRSPQHIAEKVMHRSSDAPQASPPEAPQASSAGAAGGHSPAVLAAGPRTRSHASVADPPGSPQLAPCSARLSPSPYVLSPRTAAATRAPSRQASLIPPSAIGAERRSQGFEQLKQEITRLSSEVDIIRAEHDELRNIVAVSQLAWQRVINVATTGPEEMGGQREGEAPPVNIISVPSHTDTEAALHIELAEVKRAGQAREERMQREIDSLKESLSQLSSKGVVPQGFSSGRRDNIHDTPSRSSGRRLSTNANGLQASRSATTVYLLDDYADEQSMELATPLQPTIMSVGQHDLAELTESPRVFDDPFNVPLPESPRYSETDMTSPRVPRSPYPPPPQLPLGELSPLESTFSTALFEGRAHSDANWRMEMIERELALARAELDEKDAALAELRDIVEQLRAVMIMEVTSRDENSDSGGG</sequence>
<feature type="region of interest" description="Disordered" evidence="2">
    <location>
        <begin position="297"/>
        <end position="354"/>
    </location>
</feature>
<feature type="compositionally biased region" description="Basic and acidic residues" evidence="2">
    <location>
        <begin position="516"/>
        <end position="525"/>
    </location>
</feature>